<accession>A0A8V0X785</accession>
<dbReference type="FunCoup" id="A0A8V0X785">
    <property type="interactions" value="1431"/>
</dbReference>
<organism evidence="4 5">
    <name type="scientific">Gallus gallus</name>
    <name type="common">Chicken</name>
    <dbReference type="NCBI Taxonomy" id="9031"/>
    <lineage>
        <taxon>Eukaryota</taxon>
        <taxon>Metazoa</taxon>
        <taxon>Chordata</taxon>
        <taxon>Craniata</taxon>
        <taxon>Vertebrata</taxon>
        <taxon>Euteleostomi</taxon>
        <taxon>Archelosauria</taxon>
        <taxon>Archosauria</taxon>
        <taxon>Dinosauria</taxon>
        <taxon>Saurischia</taxon>
        <taxon>Theropoda</taxon>
        <taxon>Coelurosauria</taxon>
        <taxon>Aves</taxon>
        <taxon>Neognathae</taxon>
        <taxon>Galloanserae</taxon>
        <taxon>Galliformes</taxon>
        <taxon>Phasianidae</taxon>
        <taxon>Phasianinae</taxon>
        <taxon>Gallus</taxon>
    </lineage>
</organism>
<evidence type="ECO:0000256" key="1">
    <source>
        <dbReference type="ARBA" id="ARBA00004604"/>
    </source>
</evidence>
<dbReference type="PANTHER" id="PTHR12661">
    <property type="entry name" value="PETER PAN-RELATED"/>
    <property type="match status" value="1"/>
</dbReference>
<feature type="compositionally biased region" description="Acidic residues" evidence="2">
    <location>
        <begin position="360"/>
        <end position="381"/>
    </location>
</feature>
<feature type="compositionally biased region" description="Polar residues" evidence="2">
    <location>
        <begin position="518"/>
        <end position="535"/>
    </location>
</feature>
<reference evidence="4" key="3">
    <citation type="submission" date="2025-09" db="UniProtKB">
        <authorList>
            <consortium name="Ensembl"/>
        </authorList>
    </citation>
    <scope>IDENTIFICATION</scope>
    <source>
        <strain evidence="4">broiler</strain>
    </source>
</reference>
<feature type="compositionally biased region" description="Basic and acidic residues" evidence="2">
    <location>
        <begin position="383"/>
        <end position="399"/>
    </location>
</feature>
<dbReference type="RefSeq" id="XP_040509884.1">
    <property type="nucleotide sequence ID" value="XM_040653950.2"/>
</dbReference>
<feature type="compositionally biased region" description="Gly residues" evidence="2">
    <location>
        <begin position="571"/>
        <end position="581"/>
    </location>
</feature>
<protein>
    <submittedName>
        <fullName evidence="4">Peter pan homolog</fullName>
    </submittedName>
</protein>
<dbReference type="PANTHER" id="PTHR12661:SF5">
    <property type="entry name" value="SUPPRESSOR OF SWI4 1 HOMOLOG"/>
    <property type="match status" value="1"/>
</dbReference>
<dbReference type="OrthoDB" id="10261452at2759"/>
<reference evidence="4" key="1">
    <citation type="submission" date="2020-11" db="EMBL/GenBank/DDBJ databases">
        <title>Gallus gallus (Chicken) genome, bGalGal1, GRCg7b, maternal haplotype autosomes + Z &amp; W.</title>
        <authorList>
            <person name="Warren W."/>
            <person name="Formenti G."/>
            <person name="Fedrigo O."/>
            <person name="Haase B."/>
            <person name="Mountcastle J."/>
            <person name="Balacco J."/>
            <person name="Tracey A."/>
            <person name="Schneider V."/>
            <person name="Okimoto R."/>
            <person name="Cheng H."/>
            <person name="Hawken R."/>
            <person name="Howe K."/>
            <person name="Jarvis E.D."/>
        </authorList>
    </citation>
    <scope>NUCLEOTIDE SEQUENCE [LARGE SCALE GENOMIC DNA]</scope>
    <source>
        <strain evidence="4">Broiler</strain>
    </source>
</reference>
<feature type="compositionally biased region" description="Basic residues" evidence="2">
    <location>
        <begin position="1"/>
        <end position="17"/>
    </location>
</feature>
<evidence type="ECO:0000313" key="5">
    <source>
        <dbReference type="Proteomes" id="UP000000539"/>
    </source>
</evidence>
<feature type="compositionally biased region" description="Basic and acidic residues" evidence="2">
    <location>
        <begin position="418"/>
        <end position="435"/>
    </location>
</feature>
<feature type="compositionally biased region" description="Basic residues" evidence="2">
    <location>
        <begin position="491"/>
        <end position="503"/>
    </location>
</feature>
<feature type="region of interest" description="Disordered" evidence="2">
    <location>
        <begin position="1"/>
        <end position="20"/>
    </location>
</feature>
<feature type="compositionally biased region" description="Basic and acidic residues" evidence="2">
    <location>
        <begin position="333"/>
        <end position="345"/>
    </location>
</feature>
<dbReference type="InterPro" id="IPR007109">
    <property type="entry name" value="Brix"/>
</dbReference>
<dbReference type="AlphaFoldDB" id="A0A8V0X785"/>
<name>A0A8V0X785_CHICK</name>
<dbReference type="GO" id="GO:0030687">
    <property type="term" value="C:preribosome, large subunit precursor"/>
    <property type="evidence" value="ECO:0000318"/>
    <property type="project" value="GO_Central"/>
</dbReference>
<gene>
    <name evidence="4" type="primary">LOC107051197</name>
</gene>
<comment type="subcellular location">
    <subcellularLocation>
        <location evidence="1">Nucleus</location>
        <location evidence="1">Nucleolus</location>
    </subcellularLocation>
</comment>
<dbReference type="InterPro" id="IPR045112">
    <property type="entry name" value="PPAN-like"/>
</dbReference>
<dbReference type="GeneID" id="107051197"/>
<evidence type="ECO:0000259" key="3">
    <source>
        <dbReference type="PROSITE" id="PS50833"/>
    </source>
</evidence>
<feature type="region of interest" description="Disordered" evidence="2">
    <location>
        <begin position="333"/>
        <end position="581"/>
    </location>
</feature>
<reference evidence="4" key="2">
    <citation type="submission" date="2025-08" db="UniProtKB">
        <authorList>
            <consortium name="Ensembl"/>
        </authorList>
    </citation>
    <scope>IDENTIFICATION</scope>
    <source>
        <strain evidence="4">broiler</strain>
    </source>
</reference>
<dbReference type="SMR" id="A0A8V0X785"/>
<dbReference type="Pfam" id="PF04427">
    <property type="entry name" value="Brix"/>
    <property type="match status" value="1"/>
</dbReference>
<dbReference type="GO" id="GO:0000463">
    <property type="term" value="P:maturation of LSU-rRNA from tricistronic rRNA transcript (SSU-rRNA, 5.8S rRNA, LSU-rRNA)"/>
    <property type="evidence" value="ECO:0000318"/>
    <property type="project" value="GO_Central"/>
</dbReference>
<keyword evidence="5" id="KW-1185">Reference proteome</keyword>
<dbReference type="Proteomes" id="UP000000539">
    <property type="component" value="Chromosome 30"/>
</dbReference>
<evidence type="ECO:0000313" key="4">
    <source>
        <dbReference type="Ensembl" id="ENSGALP00010003948.1"/>
    </source>
</evidence>
<dbReference type="OMA" id="PNVPHRV"/>
<evidence type="ECO:0000256" key="2">
    <source>
        <dbReference type="SAM" id="MobiDB-lite"/>
    </source>
</evidence>
<dbReference type="PROSITE" id="PS50833">
    <property type="entry name" value="BRIX"/>
    <property type="match status" value="1"/>
</dbReference>
<proteinExistence type="predicted"/>
<dbReference type="GeneTree" id="ENSGT00530000064158"/>
<dbReference type="GO" id="GO:0005730">
    <property type="term" value="C:nucleolus"/>
    <property type="evidence" value="ECO:0007669"/>
    <property type="project" value="UniProtKB-SubCell"/>
</dbReference>
<sequence>MGRPSKSKNQKKQRSAARLRAEEDFGAVPHSFVFHRGRVGRNVRQLSMDLRRVMEPYTARALKVRKKNSLRDFVGVAGPLGVTHFFVFSKTPNGVNMKLFRLPGGPTLTFKVTEYSLIRDVVSALRRHRMHEQQFLHPPLLVLSNFGLPHIHLRATAAALQSALPPINVHRVNLNTIKRCLLVSYDSDTQLLHLRHYSVKVVPVGLSRGLKKLLQEKFPNMNRMEDISELLLQDVKLSESEAEPDGTHNILQLPHSCAGRGNMKEQQSAVRLTEIGPRLTLQLVKVEEGLAQGEVLYHSFVQKSEAELRELLERREAKLRLKEERRRLQEEAVQQKRRRREEQRQRSLAGMRKRRCGADGDPEAEDPGGSENAEAESELSDAEIYRREVGREPEPDLFPKRTRSPPGSAPLRKRRRRDPHEGHRTPNVPHRDQGKKSGTPKKRGTPNLRPMGQRKKGGTPKKDGTPRNGTPNPHPMGQRKKGGTPNVPHRAQGKKSGTPKKRGTPNPHSMGQGEKSGTPRQNGTPNRSPMASGTPNVPHRVGGKKRGTPNVPHRVGGKKRGTPNVPHRVGGRAGRVLGGSAVGLGKGRRIFMRHRKKGGS</sequence>
<dbReference type="Ensembl" id="ENSGALT00010006390.1">
    <property type="protein sequence ID" value="ENSGALP00010003948.1"/>
    <property type="gene ID" value="ENSGALG00010002762.1"/>
</dbReference>
<dbReference type="SMART" id="SM00879">
    <property type="entry name" value="Brix"/>
    <property type="match status" value="1"/>
</dbReference>
<dbReference type="GO" id="GO:0019843">
    <property type="term" value="F:rRNA binding"/>
    <property type="evidence" value="ECO:0000318"/>
    <property type="project" value="GO_Central"/>
</dbReference>
<feature type="domain" description="Brix" evidence="3">
    <location>
        <begin position="29"/>
        <end position="292"/>
    </location>
</feature>